<organism evidence="7 8">
    <name type="scientific">Leptospira hartskeerlii</name>
    <dbReference type="NCBI Taxonomy" id="2023177"/>
    <lineage>
        <taxon>Bacteria</taxon>
        <taxon>Pseudomonadati</taxon>
        <taxon>Spirochaetota</taxon>
        <taxon>Spirochaetia</taxon>
        <taxon>Leptospirales</taxon>
        <taxon>Leptospiraceae</taxon>
        <taxon>Leptospira</taxon>
    </lineage>
</organism>
<dbReference type="EMBL" id="NPDN01000001">
    <property type="protein sequence ID" value="PJZ27043.1"/>
    <property type="molecule type" value="Genomic_DNA"/>
</dbReference>
<evidence type="ECO:0000256" key="5">
    <source>
        <dbReference type="ARBA" id="ARBA00023136"/>
    </source>
</evidence>
<feature type="transmembrane region" description="Helical" evidence="6">
    <location>
        <begin position="47"/>
        <end position="63"/>
    </location>
</feature>
<comment type="subcellular location">
    <subcellularLocation>
        <location evidence="1">Membrane</location>
        <topology evidence="1">Multi-pass membrane protein</topology>
    </subcellularLocation>
</comment>
<dbReference type="RefSeq" id="WP_100704794.1">
    <property type="nucleotide sequence ID" value="NZ_NPDL01000004.1"/>
</dbReference>
<evidence type="ECO:0000256" key="2">
    <source>
        <dbReference type="ARBA" id="ARBA00009694"/>
    </source>
</evidence>
<dbReference type="GO" id="GO:0005886">
    <property type="term" value="C:plasma membrane"/>
    <property type="evidence" value="ECO:0007669"/>
    <property type="project" value="TreeGrafter"/>
</dbReference>
<feature type="transmembrane region" description="Helical" evidence="6">
    <location>
        <begin position="101"/>
        <end position="125"/>
    </location>
</feature>
<feature type="transmembrane region" description="Helical" evidence="6">
    <location>
        <begin position="75"/>
        <end position="95"/>
    </location>
</feature>
<keyword evidence="3 6" id="KW-0812">Transmembrane</keyword>
<reference evidence="7 8" key="1">
    <citation type="submission" date="2017-07" db="EMBL/GenBank/DDBJ databases">
        <title>Leptospira spp. isolated from tropical soils.</title>
        <authorList>
            <person name="Thibeaux R."/>
            <person name="Iraola G."/>
            <person name="Ferres I."/>
            <person name="Bierque E."/>
            <person name="Girault D."/>
            <person name="Soupe-Gilbert M.-E."/>
            <person name="Picardeau M."/>
            <person name="Goarant C."/>
        </authorList>
    </citation>
    <scope>NUCLEOTIDE SEQUENCE [LARGE SCALE GENOMIC DNA]</scope>
    <source>
        <strain evidence="7 8">MCA1-C-A1</strain>
    </source>
</reference>
<name>A0A2M9XH98_9LEPT</name>
<dbReference type="PANTHER" id="PTHR43461:SF1">
    <property type="entry name" value="TRANSMEMBRANE PROTEIN 256"/>
    <property type="match status" value="1"/>
</dbReference>
<dbReference type="PANTHER" id="PTHR43461">
    <property type="entry name" value="TRANSMEMBRANE PROTEIN 256"/>
    <property type="match status" value="1"/>
</dbReference>
<evidence type="ECO:0000313" key="8">
    <source>
        <dbReference type="Proteomes" id="UP000232196"/>
    </source>
</evidence>
<dbReference type="OrthoDB" id="9802121at2"/>
<evidence type="ECO:0008006" key="9">
    <source>
        <dbReference type="Google" id="ProtNLM"/>
    </source>
</evidence>
<evidence type="ECO:0000256" key="6">
    <source>
        <dbReference type="SAM" id="Phobius"/>
    </source>
</evidence>
<keyword evidence="8" id="KW-1185">Reference proteome</keyword>
<accession>A0A2M9XH98</accession>
<sequence length="129" mass="13679">MASKNSNSIPLFLSSILGFLAVALGAFGAHGLKSILTPDLLAIYETGARYHLIHAVVLLVLAVNGKLSESKFRRIGFWLIFSGILIFSGSLYALSLTGIRVLGAITPFGGLAFLSGWASIAYSAFSDKE</sequence>
<keyword evidence="5 6" id="KW-0472">Membrane</keyword>
<evidence type="ECO:0000313" key="7">
    <source>
        <dbReference type="EMBL" id="PJZ27043.1"/>
    </source>
</evidence>
<keyword evidence="4 6" id="KW-1133">Transmembrane helix</keyword>
<protein>
    <recommendedName>
        <fullName evidence="9">DUF423 domain-containing protein</fullName>
    </recommendedName>
</protein>
<evidence type="ECO:0000256" key="3">
    <source>
        <dbReference type="ARBA" id="ARBA00022692"/>
    </source>
</evidence>
<proteinExistence type="inferred from homology"/>
<dbReference type="Proteomes" id="UP000232196">
    <property type="component" value="Unassembled WGS sequence"/>
</dbReference>
<dbReference type="AlphaFoldDB" id="A0A2M9XH98"/>
<comment type="similarity">
    <text evidence="2">Belongs to the UPF0382 family.</text>
</comment>
<comment type="caution">
    <text evidence="7">The sequence shown here is derived from an EMBL/GenBank/DDBJ whole genome shotgun (WGS) entry which is preliminary data.</text>
</comment>
<gene>
    <name evidence="7" type="ORF">CH357_00285</name>
</gene>
<evidence type="ECO:0000256" key="1">
    <source>
        <dbReference type="ARBA" id="ARBA00004141"/>
    </source>
</evidence>
<dbReference type="InterPro" id="IPR006696">
    <property type="entry name" value="DUF423"/>
</dbReference>
<evidence type="ECO:0000256" key="4">
    <source>
        <dbReference type="ARBA" id="ARBA00022989"/>
    </source>
</evidence>
<dbReference type="Pfam" id="PF04241">
    <property type="entry name" value="DUF423"/>
    <property type="match status" value="1"/>
</dbReference>